<evidence type="ECO:0000256" key="1">
    <source>
        <dbReference type="SAM" id="MobiDB-lite"/>
    </source>
</evidence>
<gene>
    <name evidence="3" type="ORF">B9479_007842</name>
</gene>
<keyword evidence="4" id="KW-1185">Reference proteome</keyword>
<dbReference type="GO" id="GO:0005524">
    <property type="term" value="F:ATP binding"/>
    <property type="evidence" value="ECO:0007669"/>
    <property type="project" value="InterPro"/>
</dbReference>
<dbReference type="PROSITE" id="PS50011">
    <property type="entry name" value="PROTEIN_KINASE_DOM"/>
    <property type="match status" value="1"/>
</dbReference>
<dbReference type="SUPFAM" id="SSF56112">
    <property type="entry name" value="Protein kinase-like (PK-like)"/>
    <property type="match status" value="1"/>
</dbReference>
<evidence type="ECO:0000313" key="3">
    <source>
        <dbReference type="EMBL" id="TYJ51583.1"/>
    </source>
</evidence>
<evidence type="ECO:0000313" key="4">
    <source>
        <dbReference type="Proteomes" id="UP000322245"/>
    </source>
</evidence>
<evidence type="ECO:0000259" key="2">
    <source>
        <dbReference type="PROSITE" id="PS50011"/>
    </source>
</evidence>
<dbReference type="GO" id="GO:0004672">
    <property type="term" value="F:protein kinase activity"/>
    <property type="evidence" value="ECO:0007669"/>
    <property type="project" value="InterPro"/>
</dbReference>
<proteinExistence type="predicted"/>
<comment type="caution">
    <text evidence="3">The sequence shown here is derived from an EMBL/GenBank/DDBJ whole genome shotgun (WGS) entry which is preliminary data.</text>
</comment>
<dbReference type="Proteomes" id="UP000322245">
    <property type="component" value="Unassembled WGS sequence"/>
</dbReference>
<organism evidence="3 4">
    <name type="scientific">Cryptococcus floricola</name>
    <dbReference type="NCBI Taxonomy" id="2591691"/>
    <lineage>
        <taxon>Eukaryota</taxon>
        <taxon>Fungi</taxon>
        <taxon>Dikarya</taxon>
        <taxon>Basidiomycota</taxon>
        <taxon>Agaricomycotina</taxon>
        <taxon>Tremellomycetes</taxon>
        <taxon>Tremellales</taxon>
        <taxon>Cryptococcaceae</taxon>
        <taxon>Cryptococcus</taxon>
    </lineage>
</organism>
<name>A0A5D3ANC9_9TREE</name>
<accession>A0A5D3ANC9</accession>
<dbReference type="AlphaFoldDB" id="A0A5D3ANC9"/>
<reference evidence="3 4" key="1">
    <citation type="submission" date="2017-05" db="EMBL/GenBank/DDBJ databases">
        <title>The Genome Sequence of Tsuchiyaea wingfieldii DSM 27421.</title>
        <authorList>
            <person name="Cuomo C."/>
            <person name="Passer A."/>
            <person name="Billmyre B."/>
            <person name="Heitman J."/>
        </authorList>
    </citation>
    <scope>NUCLEOTIDE SEQUENCE [LARGE SCALE GENOMIC DNA]</scope>
    <source>
        <strain evidence="3 4">DSM 27421</strain>
    </source>
</reference>
<dbReference type="InterPro" id="IPR011009">
    <property type="entry name" value="Kinase-like_dom_sf"/>
</dbReference>
<feature type="region of interest" description="Disordered" evidence="1">
    <location>
        <begin position="179"/>
        <end position="198"/>
    </location>
</feature>
<dbReference type="EMBL" id="NIDF01000214">
    <property type="protein sequence ID" value="TYJ51583.1"/>
    <property type="molecule type" value="Genomic_DNA"/>
</dbReference>
<dbReference type="Gene3D" id="1.10.510.10">
    <property type="entry name" value="Transferase(Phosphotransferase) domain 1"/>
    <property type="match status" value="1"/>
</dbReference>
<feature type="domain" description="Protein kinase" evidence="2">
    <location>
        <begin position="423"/>
        <end position="625"/>
    </location>
</feature>
<dbReference type="InterPro" id="IPR000719">
    <property type="entry name" value="Prot_kinase_dom"/>
</dbReference>
<protein>
    <recommendedName>
        <fullName evidence="2">Protein kinase domain-containing protein</fullName>
    </recommendedName>
</protein>
<sequence length="625" mass="68751">MSGVGNAPPHTPESVSSWIRSFPLDPLDYAPQTTSKSTPKPAPKDYRIWGDLEEKGIRVVYDQYMNGRLHTSLKFQEVPLGKGVTRDMEEALRVGRRDARSATVDSEIELCDVMSTNFFKRSTEAFNAAFPRRLHGRWKKCSDGGSGCSDWVFLRNGIPIAIVEVKLCTVLTTAVEAGRGGAQSDSSDSDYVPGNEEKPDEEISLHLSLGLEQLMRECKQEGGLKLILASRKGKDGEDQPALRVVDDQANIVPELTHWAMGLSQLWEQLEHYKLDLVILTSYEVWIPFQRDAQIKNLLRVGDPIYRTEPGTAPELDKMSPMELVVASVIERGPAPPFGLPPLPVLFSSKALGDAKIPRNQLAPVNLEVIVLNHRSPDALHYFNQTNLDNGYITGRLSPSVIASLADDNSIHSELPTSELKADLALGDYISSGRLWDVYHSVLTVEGRVSKKLVAKVMCPDTYDDGDEYYKGFFEDSKEAVAAYRLEAALYSGPLASLQGGAVPASYGSFSGAMSLSLFSGGCPLHIELMEDVGGAAAGEGELRDLPLQDRQAIRDLYHQLHAVRVLHRDIEPRHILRRADGRFALIDFDSSRSVEDGLEGDRRLASEGRQVAAMLGLKDRAAGKA</sequence>
<dbReference type="Pfam" id="PF06293">
    <property type="entry name" value="Kdo"/>
    <property type="match status" value="1"/>
</dbReference>